<name>A0A3N1USF5_9BACT</name>
<dbReference type="GO" id="GO:0008652">
    <property type="term" value="P:amino acid biosynthetic process"/>
    <property type="evidence" value="ECO:0007669"/>
    <property type="project" value="UniProtKB-KW"/>
</dbReference>
<keyword evidence="6 11" id="KW-0547">Nucleotide-binding</keyword>
<keyword evidence="9 11" id="KW-0057">Aromatic amino acid biosynthesis</keyword>
<dbReference type="InterPro" id="IPR000623">
    <property type="entry name" value="Shikimate_kinase/TSH1"/>
</dbReference>
<dbReference type="PANTHER" id="PTHR21087">
    <property type="entry name" value="SHIKIMATE KINASE"/>
    <property type="match status" value="1"/>
</dbReference>
<dbReference type="GO" id="GO:0009073">
    <property type="term" value="P:aromatic amino acid family biosynthetic process"/>
    <property type="evidence" value="ECO:0007669"/>
    <property type="project" value="UniProtKB-KW"/>
</dbReference>
<dbReference type="OrthoDB" id="9800332at2"/>
<comment type="pathway">
    <text evidence="1 11">Metabolic intermediate biosynthesis; chorismate biosynthesis; chorismate from D-erythrose 4-phosphate and phosphoenolpyruvate: step 5/7.</text>
</comment>
<dbReference type="InterPro" id="IPR027417">
    <property type="entry name" value="P-loop_NTPase"/>
</dbReference>
<keyword evidence="4 11" id="KW-0028">Amino-acid biosynthesis</keyword>
<accession>A0A3N1USF5</accession>
<evidence type="ECO:0000256" key="3">
    <source>
        <dbReference type="ARBA" id="ARBA00012154"/>
    </source>
</evidence>
<feature type="binding site" evidence="11">
    <location>
        <position position="18"/>
    </location>
    <ligand>
        <name>Mg(2+)</name>
        <dbReference type="ChEBI" id="CHEBI:18420"/>
    </ligand>
</feature>
<keyword evidence="5 11" id="KW-0808">Transferase</keyword>
<evidence type="ECO:0000313" key="13">
    <source>
        <dbReference type="Proteomes" id="UP000276223"/>
    </source>
</evidence>
<comment type="subcellular location">
    <subcellularLocation>
        <location evidence="11">Cytoplasm</location>
    </subcellularLocation>
</comment>
<comment type="caution">
    <text evidence="12">The sequence shown here is derived from an EMBL/GenBank/DDBJ whole genome shotgun (WGS) entry which is preliminary data.</text>
</comment>
<feature type="binding site" evidence="11">
    <location>
        <position position="82"/>
    </location>
    <ligand>
        <name>substrate</name>
    </ligand>
</feature>
<dbReference type="RefSeq" id="WP_123290479.1">
    <property type="nucleotide sequence ID" value="NZ_RJVA01000012.1"/>
</dbReference>
<feature type="binding site" evidence="11">
    <location>
        <position position="143"/>
    </location>
    <ligand>
        <name>substrate</name>
    </ligand>
</feature>
<evidence type="ECO:0000256" key="8">
    <source>
        <dbReference type="ARBA" id="ARBA00022840"/>
    </source>
</evidence>
<feature type="binding site" evidence="11">
    <location>
        <begin position="14"/>
        <end position="19"/>
    </location>
    <ligand>
        <name>ATP</name>
        <dbReference type="ChEBI" id="CHEBI:30616"/>
    </ligand>
</feature>
<dbReference type="PROSITE" id="PS01128">
    <property type="entry name" value="SHIKIMATE_KINASE"/>
    <property type="match status" value="1"/>
</dbReference>
<comment type="subunit">
    <text evidence="11">Monomer.</text>
</comment>
<reference evidence="12 13" key="1">
    <citation type="submission" date="2018-11" db="EMBL/GenBank/DDBJ databases">
        <title>Genomic Encyclopedia of Type Strains, Phase IV (KMG-IV): sequencing the most valuable type-strain genomes for metagenomic binning, comparative biology and taxonomic classification.</title>
        <authorList>
            <person name="Goeker M."/>
        </authorList>
    </citation>
    <scope>NUCLEOTIDE SEQUENCE [LARGE SCALE GENOMIC DNA]</scope>
    <source>
        <strain evidence="12 13">DSM 22027</strain>
    </source>
</reference>
<dbReference type="GO" id="GO:0005829">
    <property type="term" value="C:cytosol"/>
    <property type="evidence" value="ECO:0007669"/>
    <property type="project" value="TreeGrafter"/>
</dbReference>
<dbReference type="GO" id="GO:0009423">
    <property type="term" value="P:chorismate biosynthetic process"/>
    <property type="evidence" value="ECO:0007669"/>
    <property type="project" value="UniProtKB-UniRule"/>
</dbReference>
<proteinExistence type="inferred from homology"/>
<feature type="binding site" evidence="11">
    <location>
        <position position="124"/>
    </location>
    <ligand>
        <name>ATP</name>
        <dbReference type="ChEBI" id="CHEBI:30616"/>
    </ligand>
</feature>
<dbReference type="Gene3D" id="3.40.50.300">
    <property type="entry name" value="P-loop containing nucleotide triphosphate hydrolases"/>
    <property type="match status" value="1"/>
</dbReference>
<dbReference type="HAMAP" id="MF_00109">
    <property type="entry name" value="Shikimate_kinase"/>
    <property type="match status" value="1"/>
</dbReference>
<dbReference type="SUPFAM" id="SSF52540">
    <property type="entry name" value="P-loop containing nucleoside triphosphate hydrolases"/>
    <property type="match status" value="1"/>
</dbReference>
<dbReference type="UniPathway" id="UPA00053">
    <property type="reaction ID" value="UER00088"/>
</dbReference>
<comment type="catalytic activity">
    <reaction evidence="10 11">
        <text>shikimate + ATP = 3-phosphoshikimate + ADP + H(+)</text>
        <dbReference type="Rhea" id="RHEA:13121"/>
        <dbReference type="ChEBI" id="CHEBI:15378"/>
        <dbReference type="ChEBI" id="CHEBI:30616"/>
        <dbReference type="ChEBI" id="CHEBI:36208"/>
        <dbReference type="ChEBI" id="CHEBI:145989"/>
        <dbReference type="ChEBI" id="CHEBI:456216"/>
        <dbReference type="EC" id="2.7.1.71"/>
    </reaction>
</comment>
<comment type="function">
    <text evidence="11">Catalyzes the specific phosphorylation of the 3-hydroxyl group of shikimic acid using ATP as a cosubstrate.</text>
</comment>
<feature type="binding site" evidence="11">
    <location>
        <position position="36"/>
    </location>
    <ligand>
        <name>substrate</name>
    </ligand>
</feature>
<dbReference type="EMBL" id="RJVA01000012">
    <property type="protein sequence ID" value="ROQ92319.1"/>
    <property type="molecule type" value="Genomic_DNA"/>
</dbReference>
<organism evidence="12 13">
    <name type="scientific">Desulfosoma caldarium</name>
    <dbReference type="NCBI Taxonomy" id="610254"/>
    <lineage>
        <taxon>Bacteria</taxon>
        <taxon>Pseudomonadati</taxon>
        <taxon>Thermodesulfobacteriota</taxon>
        <taxon>Syntrophobacteria</taxon>
        <taxon>Syntrophobacterales</taxon>
        <taxon>Syntrophobacteraceae</taxon>
        <taxon>Desulfosoma</taxon>
    </lineage>
</organism>
<keyword evidence="13" id="KW-1185">Reference proteome</keyword>
<comment type="caution">
    <text evidence="11">Lacks conserved residue(s) required for the propagation of feature annotation.</text>
</comment>
<dbReference type="AlphaFoldDB" id="A0A3N1USF5"/>
<dbReference type="PRINTS" id="PR01100">
    <property type="entry name" value="SHIKIMTKNASE"/>
</dbReference>
<keyword evidence="11" id="KW-0963">Cytoplasm</keyword>
<keyword evidence="11" id="KW-0460">Magnesium</keyword>
<feature type="binding site" evidence="11">
    <location>
        <position position="60"/>
    </location>
    <ligand>
        <name>substrate</name>
    </ligand>
</feature>
<evidence type="ECO:0000256" key="2">
    <source>
        <dbReference type="ARBA" id="ARBA00006997"/>
    </source>
</evidence>
<evidence type="ECO:0000256" key="7">
    <source>
        <dbReference type="ARBA" id="ARBA00022777"/>
    </source>
</evidence>
<dbReference type="InterPro" id="IPR031322">
    <property type="entry name" value="Shikimate/glucono_kinase"/>
</dbReference>
<evidence type="ECO:0000313" key="12">
    <source>
        <dbReference type="EMBL" id="ROQ92319.1"/>
    </source>
</evidence>
<evidence type="ECO:0000256" key="11">
    <source>
        <dbReference type="HAMAP-Rule" id="MF_00109"/>
    </source>
</evidence>
<evidence type="ECO:0000256" key="4">
    <source>
        <dbReference type="ARBA" id="ARBA00022605"/>
    </source>
</evidence>
<keyword evidence="8 11" id="KW-0067">ATP-binding</keyword>
<dbReference type="GO" id="GO:0005524">
    <property type="term" value="F:ATP binding"/>
    <property type="evidence" value="ECO:0007669"/>
    <property type="project" value="UniProtKB-UniRule"/>
</dbReference>
<dbReference type="CDD" id="cd00464">
    <property type="entry name" value="SK"/>
    <property type="match status" value="1"/>
</dbReference>
<keyword evidence="11" id="KW-0479">Metal-binding</keyword>
<dbReference type="Pfam" id="PF01202">
    <property type="entry name" value="SKI"/>
    <property type="match status" value="1"/>
</dbReference>
<comment type="cofactor">
    <cofactor evidence="11">
        <name>Mg(2+)</name>
        <dbReference type="ChEBI" id="CHEBI:18420"/>
    </cofactor>
    <text evidence="11">Binds 1 Mg(2+) ion per subunit.</text>
</comment>
<keyword evidence="7 11" id="KW-0418">Kinase</keyword>
<evidence type="ECO:0000256" key="6">
    <source>
        <dbReference type="ARBA" id="ARBA00022741"/>
    </source>
</evidence>
<dbReference type="PANTHER" id="PTHR21087:SF16">
    <property type="entry name" value="SHIKIMATE KINASE 1, CHLOROPLASTIC"/>
    <property type="match status" value="1"/>
</dbReference>
<sequence length="184" mass="21036">MAVPQRLALIGFRASGKSTLGPVLAGFLDWVFVDMDEELTRSFGDSIAAWVERFGWERFRHEEAQLLERLSRQTHIVVATGGGVVESEINRKRLQKDFFTVWLRCRLETLCHRLAMDDKTTAQRPSLTGRSVVQETAEVLQQRNPWYAASAHLVLDVETLRLEDLARKILQSYEVSADFDRTVS</sequence>
<evidence type="ECO:0000256" key="5">
    <source>
        <dbReference type="ARBA" id="ARBA00022679"/>
    </source>
</evidence>
<dbReference type="Proteomes" id="UP000276223">
    <property type="component" value="Unassembled WGS sequence"/>
</dbReference>
<evidence type="ECO:0000256" key="10">
    <source>
        <dbReference type="ARBA" id="ARBA00048567"/>
    </source>
</evidence>
<dbReference type="InterPro" id="IPR023000">
    <property type="entry name" value="Shikimate_kinase_CS"/>
</dbReference>
<dbReference type="EC" id="2.7.1.71" evidence="3 11"/>
<protein>
    <recommendedName>
        <fullName evidence="3 11">Shikimate kinase</fullName>
        <shortName evidence="11">SK</shortName>
        <ecNumber evidence="3 11">2.7.1.71</ecNumber>
    </recommendedName>
</protein>
<evidence type="ECO:0000256" key="1">
    <source>
        <dbReference type="ARBA" id="ARBA00004842"/>
    </source>
</evidence>
<gene>
    <name evidence="11" type="primary">aroK</name>
    <name evidence="12" type="ORF">EDC27_2023</name>
</gene>
<dbReference type="GO" id="GO:0000287">
    <property type="term" value="F:magnesium ion binding"/>
    <property type="evidence" value="ECO:0007669"/>
    <property type="project" value="UniProtKB-UniRule"/>
</dbReference>
<comment type="similarity">
    <text evidence="2 11">Belongs to the shikimate kinase family.</text>
</comment>
<evidence type="ECO:0000256" key="9">
    <source>
        <dbReference type="ARBA" id="ARBA00023141"/>
    </source>
</evidence>
<dbReference type="GO" id="GO:0004765">
    <property type="term" value="F:shikimate kinase activity"/>
    <property type="evidence" value="ECO:0007669"/>
    <property type="project" value="UniProtKB-UniRule"/>
</dbReference>